<dbReference type="GO" id="GO:0008270">
    <property type="term" value="F:zinc ion binding"/>
    <property type="evidence" value="ECO:0007669"/>
    <property type="project" value="InterPro"/>
</dbReference>
<sequence>MAGPGGGPPRRSHTKSRKGCDAWFVTLDSAPESRKTDPSRSKRRHIRCDESFPQCRNCTKHKIRCPYNDMPVPEDRSTTPDKPDLMWTQEIVANIELWQRTNNFPFPALQIFPAPDVNQYSFEDLRLIYHLASICGELDVLGANNFTVWTRQIPALISIASTHRYVMDALLAFSAMHIASLTDCPAVGNLSFEHRGAALKGLHTAINNLSNETSDAVLACSFVLSWQATDWRSWVQHMQGTTAVMEFMEPWKHTSQFIDFINESCTFPTAPASPNPDRKPKQPSKDDMDALGRTLVQLQKIESHLKHQKENTKDIQQLISFLKGSRKVSQTLAVAEQFERLRPLRTWLFNLPVTLLQKTGGSPNALVVIAHYYTVALLMEQLFPEIGTAYFGSMSIGPIEDIARHIHSLNINGACDSLPLALMEFPINTVSEFRTRMGWGQPPRTPSFPQFNAPNFYAADQLSMAPVTESYMPYGTPSFSYSHESVNLLNPESAPASAVSPLSLSSSPFPHPQYLGVPSPNNYGSYSPASSTFESPLGYGDDEYEYGAYDINGMPGMPSGHMFDGPSGTNFGGFVSPIQPVWN</sequence>
<evidence type="ECO:0000256" key="2">
    <source>
        <dbReference type="SAM" id="MobiDB-lite"/>
    </source>
</evidence>
<evidence type="ECO:0000259" key="3">
    <source>
        <dbReference type="Pfam" id="PF00172"/>
    </source>
</evidence>
<name>A0A8K0TFA2_9PEZI</name>
<dbReference type="OrthoDB" id="1924260at2759"/>
<dbReference type="CDD" id="cd00067">
    <property type="entry name" value="GAL4"/>
    <property type="match status" value="1"/>
</dbReference>
<evidence type="ECO:0000256" key="1">
    <source>
        <dbReference type="ARBA" id="ARBA00023242"/>
    </source>
</evidence>
<dbReference type="Proteomes" id="UP000813385">
    <property type="component" value="Unassembled WGS sequence"/>
</dbReference>
<reference evidence="4" key="1">
    <citation type="journal article" date="2021" name="Nat. Commun.">
        <title>Genetic determinants of endophytism in the Arabidopsis root mycobiome.</title>
        <authorList>
            <person name="Mesny F."/>
            <person name="Miyauchi S."/>
            <person name="Thiergart T."/>
            <person name="Pickel B."/>
            <person name="Atanasova L."/>
            <person name="Karlsson M."/>
            <person name="Huettel B."/>
            <person name="Barry K.W."/>
            <person name="Haridas S."/>
            <person name="Chen C."/>
            <person name="Bauer D."/>
            <person name="Andreopoulos W."/>
            <person name="Pangilinan J."/>
            <person name="LaButti K."/>
            <person name="Riley R."/>
            <person name="Lipzen A."/>
            <person name="Clum A."/>
            <person name="Drula E."/>
            <person name="Henrissat B."/>
            <person name="Kohler A."/>
            <person name="Grigoriev I.V."/>
            <person name="Martin F.M."/>
            <person name="Hacquard S."/>
        </authorList>
    </citation>
    <scope>NUCLEOTIDE SEQUENCE</scope>
    <source>
        <strain evidence="4">MPI-CAGE-AT-0016</strain>
    </source>
</reference>
<keyword evidence="1" id="KW-0539">Nucleus</keyword>
<evidence type="ECO:0000313" key="4">
    <source>
        <dbReference type="EMBL" id="KAH7362898.1"/>
    </source>
</evidence>
<keyword evidence="5" id="KW-1185">Reference proteome</keyword>
<dbReference type="PANTHER" id="PTHR47657">
    <property type="entry name" value="STEROL REGULATORY ELEMENT-BINDING PROTEIN ECM22"/>
    <property type="match status" value="1"/>
</dbReference>
<comment type="caution">
    <text evidence="4">The sequence shown here is derived from an EMBL/GenBank/DDBJ whole genome shotgun (WGS) entry which is preliminary data.</text>
</comment>
<organism evidence="4 5">
    <name type="scientific">Plectosphaerella cucumerina</name>
    <dbReference type="NCBI Taxonomy" id="40658"/>
    <lineage>
        <taxon>Eukaryota</taxon>
        <taxon>Fungi</taxon>
        <taxon>Dikarya</taxon>
        <taxon>Ascomycota</taxon>
        <taxon>Pezizomycotina</taxon>
        <taxon>Sordariomycetes</taxon>
        <taxon>Hypocreomycetidae</taxon>
        <taxon>Glomerellales</taxon>
        <taxon>Plectosphaerellaceae</taxon>
        <taxon>Plectosphaerella</taxon>
    </lineage>
</organism>
<dbReference type="GO" id="GO:0000981">
    <property type="term" value="F:DNA-binding transcription factor activity, RNA polymerase II-specific"/>
    <property type="evidence" value="ECO:0007669"/>
    <property type="project" value="InterPro"/>
</dbReference>
<dbReference type="Pfam" id="PF00172">
    <property type="entry name" value="Zn_clus"/>
    <property type="match status" value="1"/>
</dbReference>
<feature type="compositionally biased region" description="Basic and acidic residues" evidence="2">
    <location>
        <begin position="276"/>
        <end position="288"/>
    </location>
</feature>
<gene>
    <name evidence="4" type="ORF">B0T11DRAFT_88771</name>
</gene>
<dbReference type="AlphaFoldDB" id="A0A8K0TFA2"/>
<dbReference type="InterPro" id="IPR001138">
    <property type="entry name" value="Zn2Cys6_DnaBD"/>
</dbReference>
<dbReference type="InterPro" id="IPR052400">
    <property type="entry name" value="Zn2-C6_fungal_TF"/>
</dbReference>
<protein>
    <recommendedName>
        <fullName evidence="3">Zn(2)-C6 fungal-type domain-containing protein</fullName>
    </recommendedName>
</protein>
<feature type="region of interest" description="Disordered" evidence="2">
    <location>
        <begin position="268"/>
        <end position="288"/>
    </location>
</feature>
<dbReference type="PANTHER" id="PTHR47657:SF12">
    <property type="entry name" value="ZN(II)2CYS6 TRANSCRIPTION FACTOR (EUROFUNG)"/>
    <property type="match status" value="1"/>
</dbReference>
<feature type="domain" description="Zn(2)-C6 fungal-type" evidence="3">
    <location>
        <begin position="42"/>
        <end position="69"/>
    </location>
</feature>
<proteinExistence type="predicted"/>
<dbReference type="InterPro" id="IPR036864">
    <property type="entry name" value="Zn2-C6_fun-type_DNA-bd_sf"/>
</dbReference>
<dbReference type="Gene3D" id="4.10.240.10">
    <property type="entry name" value="Zn(2)-C6 fungal-type DNA-binding domain"/>
    <property type="match status" value="1"/>
</dbReference>
<dbReference type="EMBL" id="JAGPXD010000003">
    <property type="protein sequence ID" value="KAH7362898.1"/>
    <property type="molecule type" value="Genomic_DNA"/>
</dbReference>
<dbReference type="Pfam" id="PF11951">
    <property type="entry name" value="Fungal_trans_2"/>
    <property type="match status" value="1"/>
</dbReference>
<accession>A0A8K0TFA2</accession>
<dbReference type="InterPro" id="IPR021858">
    <property type="entry name" value="Fun_TF"/>
</dbReference>
<dbReference type="SUPFAM" id="SSF57701">
    <property type="entry name" value="Zn2/Cys6 DNA-binding domain"/>
    <property type="match status" value="1"/>
</dbReference>
<evidence type="ECO:0000313" key="5">
    <source>
        <dbReference type="Proteomes" id="UP000813385"/>
    </source>
</evidence>